<dbReference type="Pfam" id="PF00795">
    <property type="entry name" value="CN_hydrolase"/>
    <property type="match status" value="1"/>
</dbReference>
<proteinExistence type="predicted"/>
<dbReference type="OrthoDB" id="9811121at2"/>
<dbReference type="Gene3D" id="3.60.110.10">
    <property type="entry name" value="Carbon-nitrogen hydrolase"/>
    <property type="match status" value="1"/>
</dbReference>
<dbReference type="InterPro" id="IPR003010">
    <property type="entry name" value="C-N_Hydrolase"/>
</dbReference>
<dbReference type="AlphaFoldDB" id="A0A3P5XX84"/>
<dbReference type="PANTHER" id="PTHR43674">
    <property type="entry name" value="NITRILASE C965.09-RELATED"/>
    <property type="match status" value="1"/>
</dbReference>
<dbReference type="PANTHER" id="PTHR43674:SF2">
    <property type="entry name" value="BETA-UREIDOPROPIONASE"/>
    <property type="match status" value="1"/>
</dbReference>
<feature type="domain" description="CN hydrolase" evidence="2">
    <location>
        <begin position="10"/>
        <end position="270"/>
    </location>
</feature>
<name>A0A3P5XX84_9BACL</name>
<accession>A0A3P5XX84</accession>
<organism evidence="3 4">
    <name type="scientific">Filibacter tadaridae</name>
    <dbReference type="NCBI Taxonomy" id="2483811"/>
    <lineage>
        <taxon>Bacteria</taxon>
        <taxon>Bacillati</taxon>
        <taxon>Bacillota</taxon>
        <taxon>Bacilli</taxon>
        <taxon>Bacillales</taxon>
        <taxon>Caryophanaceae</taxon>
        <taxon>Filibacter</taxon>
    </lineage>
</organism>
<dbReference type="EMBL" id="UXAV01000062">
    <property type="protein sequence ID" value="VDC33792.1"/>
    <property type="molecule type" value="Genomic_DNA"/>
</dbReference>
<dbReference type="PROSITE" id="PS50263">
    <property type="entry name" value="CN_HYDROLASE"/>
    <property type="match status" value="1"/>
</dbReference>
<evidence type="ECO:0000313" key="3">
    <source>
        <dbReference type="EMBL" id="VDC33792.1"/>
    </source>
</evidence>
<dbReference type="Proteomes" id="UP000270468">
    <property type="component" value="Unassembled WGS sequence"/>
</dbReference>
<dbReference type="GO" id="GO:0016811">
    <property type="term" value="F:hydrolase activity, acting on carbon-nitrogen (but not peptide) bonds, in linear amides"/>
    <property type="evidence" value="ECO:0007669"/>
    <property type="project" value="TreeGrafter"/>
</dbReference>
<evidence type="ECO:0000259" key="2">
    <source>
        <dbReference type="PROSITE" id="PS50263"/>
    </source>
</evidence>
<keyword evidence="4" id="KW-1185">Reference proteome</keyword>
<reference evidence="3 4" key="1">
    <citation type="submission" date="2018-11" db="EMBL/GenBank/DDBJ databases">
        <authorList>
            <person name="Criscuolo A."/>
        </authorList>
    </citation>
    <scope>NUCLEOTIDE SEQUENCE [LARGE SCALE GENOMIC DNA]</scope>
    <source>
        <strain evidence="3">ATB-66</strain>
    </source>
</reference>
<dbReference type="RefSeq" id="WP_124071856.1">
    <property type="nucleotide sequence ID" value="NZ_CBCRXF010000025.1"/>
</dbReference>
<dbReference type="InterPro" id="IPR036526">
    <property type="entry name" value="C-N_Hydrolase_sf"/>
</dbReference>
<keyword evidence="1 3" id="KW-0378">Hydrolase</keyword>
<dbReference type="CDD" id="cd07197">
    <property type="entry name" value="nitrilase"/>
    <property type="match status" value="1"/>
</dbReference>
<dbReference type="SUPFAM" id="SSF56317">
    <property type="entry name" value="Carbon-nitrogen hydrolase"/>
    <property type="match status" value="1"/>
</dbReference>
<dbReference type="InterPro" id="IPR050345">
    <property type="entry name" value="Aliph_Amidase/BUP"/>
</dbReference>
<protein>
    <submittedName>
        <fullName evidence="3">C-N hydrolase family amidase</fullName>
    </submittedName>
</protein>
<evidence type="ECO:0000313" key="4">
    <source>
        <dbReference type="Proteomes" id="UP000270468"/>
    </source>
</evidence>
<sequence length="314" mass="34971">MLNDSNRDEVKVAAIQLEAKVGDLHANLAACENMANEAAKQNAKWIILPEFFTTGMAFDPRITGAIQPSDGKALNLLLDLAKRHQAFVGGSFIVRDENNGTRNAFFLASPEGVLGRHDKDIPTMWENCFYAGGQDDGIIETPDHTVGSALCWEFMRSQTARRLRGKVDVIVGGSCWWSVPSWVPGSVTSRWEEKNEHTALESVRSFATYVGAPIIHAAHTGSIDCRLPCTPFNYKGHYEGGSMIVDSEGKIVAVRDHREGQGIITGKVRIGRTEPIQEVPKAYWLHKRGPIPSFAWTYQRWHGKHWYKKNVVGK</sequence>
<evidence type="ECO:0000256" key="1">
    <source>
        <dbReference type="ARBA" id="ARBA00022801"/>
    </source>
</evidence>
<gene>
    <name evidence="3" type="ORF">FILTAD_03050</name>
</gene>